<proteinExistence type="predicted"/>
<evidence type="ECO:0000313" key="11">
    <source>
        <dbReference type="Proteomes" id="UP001519293"/>
    </source>
</evidence>
<evidence type="ECO:0000259" key="9">
    <source>
        <dbReference type="PROSITE" id="PS51194"/>
    </source>
</evidence>
<dbReference type="PROSITE" id="PS51194">
    <property type="entry name" value="HELICASE_CTER"/>
    <property type="match status" value="1"/>
</dbReference>
<dbReference type="InterPro" id="IPR011545">
    <property type="entry name" value="DEAD/DEAH_box_helicase_dom"/>
</dbReference>
<keyword evidence="4" id="KW-0067">ATP-binding</keyword>
<dbReference type="InterPro" id="IPR032284">
    <property type="entry name" value="RecQ_Zn-bd"/>
</dbReference>
<comment type="caution">
    <text evidence="10">The sequence shown here is derived from an EMBL/GenBank/DDBJ whole genome shotgun (WGS) entry which is preliminary data.</text>
</comment>
<protein>
    <recommendedName>
        <fullName evidence="6">ATP-dependent DNA helicase RecQ</fullName>
    </recommendedName>
    <alternativeName>
        <fullName evidence="7">DNA 3'-5' helicase RecQ</fullName>
    </alternativeName>
</protein>
<evidence type="ECO:0000313" key="10">
    <source>
        <dbReference type="EMBL" id="MBP2240713.1"/>
    </source>
</evidence>
<evidence type="ECO:0000256" key="4">
    <source>
        <dbReference type="ARBA" id="ARBA00022840"/>
    </source>
</evidence>
<evidence type="ECO:0000256" key="7">
    <source>
        <dbReference type="ARBA" id="ARBA00044550"/>
    </source>
</evidence>
<dbReference type="InterPro" id="IPR004589">
    <property type="entry name" value="DNA_helicase_ATP-dep_RecQ"/>
</dbReference>
<dbReference type="SMART" id="SM00487">
    <property type="entry name" value="DEXDc"/>
    <property type="match status" value="1"/>
</dbReference>
<keyword evidence="3 10" id="KW-0347">Helicase</keyword>
<dbReference type="SMART" id="SM00490">
    <property type="entry name" value="HELICc"/>
    <property type="match status" value="1"/>
</dbReference>
<dbReference type="EMBL" id="JAGIKZ010000005">
    <property type="protein sequence ID" value="MBP2240713.1"/>
    <property type="molecule type" value="Genomic_DNA"/>
</dbReference>
<keyword evidence="5" id="KW-0238">DNA-binding</keyword>
<evidence type="ECO:0000256" key="5">
    <source>
        <dbReference type="ARBA" id="ARBA00023125"/>
    </source>
</evidence>
<dbReference type="SUPFAM" id="SSF52540">
    <property type="entry name" value="P-loop containing nucleoside triphosphate hydrolases"/>
    <property type="match status" value="1"/>
</dbReference>
<feature type="domain" description="Helicase ATP-binding" evidence="8">
    <location>
        <begin position="24"/>
        <end position="191"/>
    </location>
</feature>
<dbReference type="InterPro" id="IPR027417">
    <property type="entry name" value="P-loop_NTPase"/>
</dbReference>
<accession>A0ABS4RDB7</accession>
<dbReference type="PANTHER" id="PTHR13710:SF84">
    <property type="entry name" value="ATP-DEPENDENT DNA HELICASE RECS-RELATED"/>
    <property type="match status" value="1"/>
</dbReference>
<dbReference type="Gene3D" id="3.40.50.300">
    <property type="entry name" value="P-loop containing nucleotide triphosphate hydrolases"/>
    <property type="match status" value="2"/>
</dbReference>
<dbReference type="InterPro" id="IPR036388">
    <property type="entry name" value="WH-like_DNA-bd_sf"/>
</dbReference>
<evidence type="ECO:0000256" key="6">
    <source>
        <dbReference type="ARBA" id="ARBA00044535"/>
    </source>
</evidence>
<sequence>MNLEIQLEKYFAYTSFRPGQKEIITSLLEGNHTIAMLPTGTGKSLCYQLPGYLLEGQVIIISPLLSLMQDQVEQLMMNGEKRVIAFNSFLTADEKNHALLQLHHYKFIFLSPEMLRSKSVIDGLKKLHISLFVIDEAHCISQWGYDFRPEYLKLGESRDKLGKPLTLALTATATKEVKNELIASLHLDHWNEFIYSVDRPNISLVVETVESYQEKSERIVELVKRLEGPGIIYFSSKKLTEWMSAYLREHGMTRVMAYHGGMEQENRVLIQQQFLHGQLDLICATSAFGMGINKEDIRFVIHFHMPLQLESYLQEIGRAGRDGKKSVAILLYSPGDEQLPYQIAEAELPSEVQVNAVYQYLEMNHHMTTNLASFEIDIRRISGLTETQWRIIRDYLVDQKELLLKVQFQKLTLFINERLQVKKRKISEMHLWICSQIQQCRRKKILKYFDEDMTIEVENCCDQCGIDLTVFDLKISKHQVANSSYNWKQQLANILLVSERSDEK</sequence>
<dbReference type="NCBIfam" id="TIGR00614">
    <property type="entry name" value="recQ_fam"/>
    <property type="match status" value="1"/>
</dbReference>
<organism evidence="10 11">
    <name type="scientific">Cytobacillus eiseniae</name>
    <dbReference type="NCBI Taxonomy" id="762947"/>
    <lineage>
        <taxon>Bacteria</taxon>
        <taxon>Bacillati</taxon>
        <taxon>Bacillota</taxon>
        <taxon>Bacilli</taxon>
        <taxon>Bacillales</taxon>
        <taxon>Bacillaceae</taxon>
        <taxon>Cytobacillus</taxon>
    </lineage>
</organism>
<dbReference type="PROSITE" id="PS51192">
    <property type="entry name" value="HELICASE_ATP_BIND_1"/>
    <property type="match status" value="1"/>
</dbReference>
<dbReference type="Proteomes" id="UP001519293">
    <property type="component" value="Unassembled WGS sequence"/>
</dbReference>
<dbReference type="CDD" id="cd17920">
    <property type="entry name" value="DEXHc_RecQ"/>
    <property type="match status" value="1"/>
</dbReference>
<dbReference type="Pfam" id="PF00271">
    <property type="entry name" value="Helicase_C"/>
    <property type="match status" value="1"/>
</dbReference>
<evidence type="ECO:0000256" key="2">
    <source>
        <dbReference type="ARBA" id="ARBA00022801"/>
    </source>
</evidence>
<dbReference type="PANTHER" id="PTHR13710">
    <property type="entry name" value="DNA HELICASE RECQ FAMILY MEMBER"/>
    <property type="match status" value="1"/>
</dbReference>
<dbReference type="InterPro" id="IPR014001">
    <property type="entry name" value="Helicase_ATP-bd"/>
</dbReference>
<evidence type="ECO:0000259" key="8">
    <source>
        <dbReference type="PROSITE" id="PS51192"/>
    </source>
</evidence>
<keyword evidence="1" id="KW-0547">Nucleotide-binding</keyword>
<name>A0ABS4RDB7_9BACI</name>
<reference evidence="10 11" key="1">
    <citation type="submission" date="2021-03" db="EMBL/GenBank/DDBJ databases">
        <title>Genomic Encyclopedia of Type Strains, Phase IV (KMG-IV): sequencing the most valuable type-strain genomes for metagenomic binning, comparative biology and taxonomic classification.</title>
        <authorList>
            <person name="Goeker M."/>
        </authorList>
    </citation>
    <scope>NUCLEOTIDE SEQUENCE [LARGE SCALE GENOMIC DNA]</scope>
    <source>
        <strain evidence="10 11">DSM 26675</strain>
    </source>
</reference>
<gene>
    <name evidence="10" type="ORF">J2Z40_001272</name>
</gene>
<evidence type="ECO:0000256" key="3">
    <source>
        <dbReference type="ARBA" id="ARBA00022806"/>
    </source>
</evidence>
<keyword evidence="2 10" id="KW-0378">Hydrolase</keyword>
<dbReference type="Gene3D" id="1.10.10.10">
    <property type="entry name" value="Winged helix-like DNA-binding domain superfamily/Winged helix DNA-binding domain"/>
    <property type="match status" value="1"/>
</dbReference>
<dbReference type="RefSeq" id="WP_066395579.1">
    <property type="nucleotide sequence ID" value="NZ_JAGIKZ010000005.1"/>
</dbReference>
<dbReference type="InterPro" id="IPR002464">
    <property type="entry name" value="DNA/RNA_helicase_DEAH_CS"/>
</dbReference>
<feature type="domain" description="Helicase C-terminal" evidence="9">
    <location>
        <begin position="218"/>
        <end position="377"/>
    </location>
</feature>
<dbReference type="GO" id="GO:0003678">
    <property type="term" value="F:DNA helicase activity"/>
    <property type="evidence" value="ECO:0007669"/>
    <property type="project" value="UniProtKB-EC"/>
</dbReference>
<evidence type="ECO:0000256" key="1">
    <source>
        <dbReference type="ARBA" id="ARBA00022741"/>
    </source>
</evidence>
<dbReference type="GO" id="GO:0016787">
    <property type="term" value="F:hydrolase activity"/>
    <property type="evidence" value="ECO:0007669"/>
    <property type="project" value="UniProtKB-KW"/>
</dbReference>
<dbReference type="Pfam" id="PF16124">
    <property type="entry name" value="RecQ_Zn_bind"/>
    <property type="match status" value="1"/>
</dbReference>
<keyword evidence="11" id="KW-1185">Reference proteome</keyword>
<dbReference type="Pfam" id="PF00270">
    <property type="entry name" value="DEAD"/>
    <property type="match status" value="1"/>
</dbReference>
<dbReference type="InterPro" id="IPR001650">
    <property type="entry name" value="Helicase_C-like"/>
</dbReference>
<dbReference type="PROSITE" id="PS00690">
    <property type="entry name" value="DEAH_ATP_HELICASE"/>
    <property type="match status" value="1"/>
</dbReference>